<gene>
    <name evidence="2" type="ORF">SAMN04488238_1541</name>
</gene>
<keyword evidence="3" id="KW-1185">Reference proteome</keyword>
<evidence type="ECO:0000313" key="2">
    <source>
        <dbReference type="EMBL" id="SDX96045.1"/>
    </source>
</evidence>
<evidence type="ECO:0000313" key="3">
    <source>
        <dbReference type="Proteomes" id="UP000198539"/>
    </source>
</evidence>
<dbReference type="Proteomes" id="UP000198539">
    <property type="component" value="Unassembled WGS sequence"/>
</dbReference>
<proteinExistence type="predicted"/>
<accession>A0A1H3FYY0</accession>
<dbReference type="Gene3D" id="3.40.50.10140">
    <property type="entry name" value="Toll/interleukin-1 receptor homology (TIR) domain"/>
    <property type="match status" value="1"/>
</dbReference>
<organism evidence="2 3">
    <name type="scientific">Roseicitreum antarcticum</name>
    <dbReference type="NCBI Taxonomy" id="564137"/>
    <lineage>
        <taxon>Bacteria</taxon>
        <taxon>Pseudomonadati</taxon>
        <taxon>Pseudomonadota</taxon>
        <taxon>Alphaproteobacteria</taxon>
        <taxon>Rhodobacterales</taxon>
        <taxon>Paracoccaceae</taxon>
        <taxon>Roseicitreum</taxon>
    </lineage>
</organism>
<dbReference type="OrthoDB" id="104289at2"/>
<evidence type="ECO:0000259" key="1">
    <source>
        <dbReference type="Pfam" id="PF13676"/>
    </source>
</evidence>
<feature type="domain" description="TIR" evidence="1">
    <location>
        <begin position="185"/>
        <end position="271"/>
    </location>
</feature>
<dbReference type="Pfam" id="PF13676">
    <property type="entry name" value="TIR_2"/>
    <property type="match status" value="1"/>
</dbReference>
<dbReference type="InterPro" id="IPR000157">
    <property type="entry name" value="TIR_dom"/>
</dbReference>
<dbReference type="RefSeq" id="WP_092892962.1">
    <property type="nucleotide sequence ID" value="NZ_CP061500.1"/>
</dbReference>
<dbReference type="InterPro" id="IPR035897">
    <property type="entry name" value="Toll_tir_struct_dom_sf"/>
</dbReference>
<sequence length="393" mass="43414">MSAAAGSPATHRVLDLLRIHVVWADGSDDGARIAELVSKHFDGIGMERDGVAYRVPVRFASTPWDSSSPLPTGIDLDRAEHNAIILLHDDVMQENVDGWNGYIHRTREAIVARRNVDFIIPFGSPSGDPALPSDAAANVQYVYRKKWANEGMPVAARDSRLLLHTIYQIRRQLALLGGGDGQERIFVSHAKADGDATASAVVAFVNDKTQDVPLHTFYDAKELNPGEDFSHRFEEEIGAGTLLAIVSDAYDSRPWCVFELTTAKRKRRPIVLADVGQRRTSRTYPYGANLPKVRISPTPGGTEWIEPLLVEVLSEGLRCDMFERHAARVIDDPDKALMLPRPPELFDVVDADKLPEIIVYPDPPLGEIEESLLIKALKVMSPSTRLTTLGELS</sequence>
<dbReference type="SUPFAM" id="SSF52200">
    <property type="entry name" value="Toll/Interleukin receptor TIR domain"/>
    <property type="match status" value="1"/>
</dbReference>
<dbReference type="EMBL" id="FNOM01000054">
    <property type="protein sequence ID" value="SDX96045.1"/>
    <property type="molecule type" value="Genomic_DNA"/>
</dbReference>
<protein>
    <submittedName>
        <fullName evidence="2">TIR domain-containing protein</fullName>
    </submittedName>
</protein>
<dbReference type="AlphaFoldDB" id="A0A1H3FYY0"/>
<reference evidence="2 3" key="1">
    <citation type="submission" date="2016-10" db="EMBL/GenBank/DDBJ databases">
        <authorList>
            <person name="de Groot N.N."/>
        </authorList>
    </citation>
    <scope>NUCLEOTIDE SEQUENCE [LARGE SCALE GENOMIC DNA]</scope>
    <source>
        <strain evidence="2 3">CGMCC 1.8894</strain>
    </source>
</reference>
<dbReference type="GO" id="GO:0007165">
    <property type="term" value="P:signal transduction"/>
    <property type="evidence" value="ECO:0007669"/>
    <property type="project" value="InterPro"/>
</dbReference>
<name>A0A1H3FYY0_9RHOB</name>